<comment type="caution">
    <text evidence="2">The sequence shown here is derived from an EMBL/GenBank/DDBJ whole genome shotgun (WGS) entry which is preliminary data.</text>
</comment>
<protein>
    <submittedName>
        <fullName evidence="2">ATPase</fullName>
    </submittedName>
</protein>
<organism evidence="2 3">
    <name type="scientific">Amycolatopsis antarctica</name>
    <dbReference type="NCBI Taxonomy" id="1854586"/>
    <lineage>
        <taxon>Bacteria</taxon>
        <taxon>Bacillati</taxon>
        <taxon>Actinomycetota</taxon>
        <taxon>Actinomycetes</taxon>
        <taxon>Pseudonocardiales</taxon>
        <taxon>Pseudonocardiaceae</taxon>
        <taxon>Amycolatopsis</taxon>
    </lineage>
</organism>
<dbReference type="FunCoup" id="A0A263D4F6">
    <property type="interactions" value="12"/>
</dbReference>
<feature type="domain" description="ArsA/GET3 Anion-transporting ATPase-like" evidence="1">
    <location>
        <begin position="16"/>
        <end position="176"/>
    </location>
</feature>
<proteinExistence type="predicted"/>
<name>A0A263D4F6_9PSEU</name>
<dbReference type="Proteomes" id="UP000242444">
    <property type="component" value="Unassembled WGS sequence"/>
</dbReference>
<dbReference type="Gene3D" id="3.40.50.300">
    <property type="entry name" value="P-loop containing nucleotide triphosphate hydrolases"/>
    <property type="match status" value="1"/>
</dbReference>
<dbReference type="EMBL" id="NKYE01000005">
    <property type="protein sequence ID" value="OZM73374.1"/>
    <property type="molecule type" value="Genomic_DNA"/>
</dbReference>
<gene>
    <name evidence="2" type="ORF">CFN78_11065</name>
</gene>
<dbReference type="OrthoDB" id="5242836at2"/>
<dbReference type="RefSeq" id="WP_094862629.1">
    <property type="nucleotide sequence ID" value="NZ_NKYE01000005.1"/>
</dbReference>
<dbReference type="PANTHER" id="PTHR10803">
    <property type="entry name" value="ARSENICAL PUMP-DRIVING ATPASE ARSENITE-TRANSLOCATING ATPASE"/>
    <property type="match status" value="1"/>
</dbReference>
<dbReference type="SUPFAM" id="SSF52540">
    <property type="entry name" value="P-loop containing nucleoside triphosphate hydrolases"/>
    <property type="match status" value="1"/>
</dbReference>
<sequence>MSTSLTGWTDELARTRLHFVTGKGGTGKTTLAASLGLALAAGGRRVLLVEVEGRQGIAQLFDTEPLPYAEQRIASAPGGGELRALHIDVEAALLEYFEMFYNLGFAGRTLRRMGAIEFATTLAPGLRDVLLTGKVKECVRRTESDGRYTYDAVVVDAPPTGRVVKFLDVTKALTDLAKTGPIRGQAEGVVKLLHSGDTAVHLVTLLEEMPVRETVEGVAELDGADLRPGAVLVNRVRPPRLPARSVTAAADGRVDASRVRDGLAGAGLKLPDATLEALVSETVEHAIRVAAEQRAREQLTEADLPTLELPEAGDGIDVAALYELAEALVEQGVR</sequence>
<dbReference type="InParanoid" id="A0A263D4F6"/>
<evidence type="ECO:0000259" key="1">
    <source>
        <dbReference type="Pfam" id="PF02374"/>
    </source>
</evidence>
<dbReference type="PANTHER" id="PTHR10803:SF31">
    <property type="entry name" value="ATPASE RV3679-RELATED"/>
    <property type="match status" value="1"/>
</dbReference>
<accession>A0A263D4F6</accession>
<evidence type="ECO:0000313" key="2">
    <source>
        <dbReference type="EMBL" id="OZM73374.1"/>
    </source>
</evidence>
<dbReference type="Pfam" id="PF02374">
    <property type="entry name" value="ArsA_ATPase"/>
    <property type="match status" value="1"/>
</dbReference>
<evidence type="ECO:0000313" key="3">
    <source>
        <dbReference type="Proteomes" id="UP000242444"/>
    </source>
</evidence>
<dbReference type="GO" id="GO:0005524">
    <property type="term" value="F:ATP binding"/>
    <property type="evidence" value="ECO:0007669"/>
    <property type="project" value="InterPro"/>
</dbReference>
<dbReference type="GO" id="GO:0016887">
    <property type="term" value="F:ATP hydrolysis activity"/>
    <property type="evidence" value="ECO:0007669"/>
    <property type="project" value="InterPro"/>
</dbReference>
<dbReference type="InterPro" id="IPR016300">
    <property type="entry name" value="ATPase_ArsA/GET3"/>
</dbReference>
<keyword evidence="3" id="KW-1185">Reference proteome</keyword>
<dbReference type="InterPro" id="IPR027417">
    <property type="entry name" value="P-loop_NTPase"/>
</dbReference>
<dbReference type="AlphaFoldDB" id="A0A263D4F6"/>
<dbReference type="InterPro" id="IPR025723">
    <property type="entry name" value="ArsA/GET3_ATPase-like"/>
</dbReference>
<reference evidence="2 3" key="1">
    <citation type="submission" date="2017-07" db="EMBL/GenBank/DDBJ databases">
        <title>Amycolatopsis antarcticus sp. nov., isolated from the surface of an Antarcticus brown macroalga.</title>
        <authorList>
            <person name="Wang J."/>
            <person name="Leiva S."/>
            <person name="Huang J."/>
            <person name="Huang Y."/>
        </authorList>
    </citation>
    <scope>NUCLEOTIDE SEQUENCE [LARGE SCALE GENOMIC DNA]</scope>
    <source>
        <strain evidence="2 3">AU-G6</strain>
    </source>
</reference>